<proteinExistence type="predicted"/>
<dbReference type="AlphaFoldDB" id="A0A1E5V796"/>
<dbReference type="PROSITE" id="PS50090">
    <property type="entry name" value="MYB_LIKE"/>
    <property type="match status" value="1"/>
</dbReference>
<reference evidence="3 4" key="1">
    <citation type="submission" date="2016-09" db="EMBL/GenBank/DDBJ databases">
        <title>The draft genome of Dichanthelium oligosanthes: A C3 panicoid grass species.</title>
        <authorList>
            <person name="Studer A.J."/>
            <person name="Schnable J.C."/>
            <person name="Brutnell T.P."/>
        </authorList>
    </citation>
    <scope>NUCLEOTIDE SEQUENCE [LARGE SCALE GENOMIC DNA]</scope>
    <source>
        <strain evidence="4">cv. Kellogg 1175</strain>
        <tissue evidence="3">Leaf</tissue>
    </source>
</reference>
<evidence type="ECO:0000313" key="3">
    <source>
        <dbReference type="EMBL" id="OEL21033.1"/>
    </source>
</evidence>
<dbReference type="EMBL" id="LWDX02048964">
    <property type="protein sequence ID" value="OEL21033.1"/>
    <property type="molecule type" value="Genomic_DNA"/>
</dbReference>
<feature type="compositionally biased region" description="Basic residues" evidence="1">
    <location>
        <begin position="140"/>
        <end position="157"/>
    </location>
</feature>
<feature type="compositionally biased region" description="Polar residues" evidence="1">
    <location>
        <begin position="114"/>
        <end position="125"/>
    </location>
</feature>
<dbReference type="OrthoDB" id="552191at2759"/>
<feature type="domain" description="Myb-like" evidence="2">
    <location>
        <begin position="286"/>
        <end position="331"/>
    </location>
</feature>
<organism evidence="3 4">
    <name type="scientific">Dichanthelium oligosanthes</name>
    <dbReference type="NCBI Taxonomy" id="888268"/>
    <lineage>
        <taxon>Eukaryota</taxon>
        <taxon>Viridiplantae</taxon>
        <taxon>Streptophyta</taxon>
        <taxon>Embryophyta</taxon>
        <taxon>Tracheophyta</taxon>
        <taxon>Spermatophyta</taxon>
        <taxon>Magnoliopsida</taxon>
        <taxon>Liliopsida</taxon>
        <taxon>Poales</taxon>
        <taxon>Poaceae</taxon>
        <taxon>PACMAD clade</taxon>
        <taxon>Panicoideae</taxon>
        <taxon>Panicodae</taxon>
        <taxon>Paniceae</taxon>
        <taxon>Dichantheliinae</taxon>
        <taxon>Dichanthelium</taxon>
    </lineage>
</organism>
<protein>
    <recommendedName>
        <fullName evidence="2">Myb-like domain-containing protein</fullName>
    </recommendedName>
</protein>
<gene>
    <name evidence="3" type="ORF">BAE44_0017949</name>
</gene>
<dbReference type="STRING" id="888268.A0A1E5V796"/>
<keyword evidence="4" id="KW-1185">Reference proteome</keyword>
<accession>A0A1E5V796</accession>
<evidence type="ECO:0000256" key="1">
    <source>
        <dbReference type="SAM" id="MobiDB-lite"/>
    </source>
</evidence>
<comment type="caution">
    <text evidence="3">The sequence shown here is derived from an EMBL/GenBank/DDBJ whole genome shotgun (WGS) entry which is preliminary data.</text>
</comment>
<dbReference type="CDD" id="cd00167">
    <property type="entry name" value="SANT"/>
    <property type="match status" value="1"/>
</dbReference>
<dbReference type="Gene3D" id="1.10.10.60">
    <property type="entry name" value="Homeodomain-like"/>
    <property type="match status" value="1"/>
</dbReference>
<evidence type="ECO:0000313" key="4">
    <source>
        <dbReference type="Proteomes" id="UP000095767"/>
    </source>
</evidence>
<dbReference type="PANTHER" id="PTHR14000">
    <property type="entry name" value="FINGER CCCH DOMAIN PROTEIN, PUTATIVE (DUF3755)-RELATED"/>
    <property type="match status" value="1"/>
</dbReference>
<feature type="non-terminal residue" evidence="3">
    <location>
        <position position="1"/>
    </location>
</feature>
<dbReference type="SUPFAM" id="SSF46689">
    <property type="entry name" value="Homeodomain-like"/>
    <property type="match status" value="1"/>
</dbReference>
<dbReference type="Proteomes" id="UP000095767">
    <property type="component" value="Unassembled WGS sequence"/>
</dbReference>
<feature type="region of interest" description="Disordered" evidence="1">
    <location>
        <begin position="184"/>
        <end position="228"/>
    </location>
</feature>
<feature type="region of interest" description="Disordered" evidence="1">
    <location>
        <begin position="89"/>
        <end position="171"/>
    </location>
</feature>
<dbReference type="InterPro" id="IPR009057">
    <property type="entry name" value="Homeodomain-like_sf"/>
</dbReference>
<feature type="region of interest" description="Disordered" evidence="1">
    <location>
        <begin position="1"/>
        <end position="53"/>
    </location>
</feature>
<dbReference type="InterPro" id="IPR001005">
    <property type="entry name" value="SANT/Myb"/>
</dbReference>
<name>A0A1E5V796_9POAL</name>
<dbReference type="PANTHER" id="PTHR14000:SF17">
    <property type="entry name" value="MYB-LIKE DOMAIN-CONTAINING PROTEIN"/>
    <property type="match status" value="1"/>
</dbReference>
<evidence type="ECO:0000259" key="2">
    <source>
        <dbReference type="PROSITE" id="PS50090"/>
    </source>
</evidence>
<feature type="compositionally biased region" description="Basic and acidic residues" evidence="1">
    <location>
        <begin position="129"/>
        <end position="139"/>
    </location>
</feature>
<feature type="region of interest" description="Disordered" evidence="1">
    <location>
        <begin position="489"/>
        <end position="513"/>
    </location>
</feature>
<sequence>LRSYHAIPQSLPMRRLPSRAKNQEEEDEVQTLKKQAGPKKNGRGRNAGAAPRSRALQCQLLRHTRRNPEHPIVIDDEVNKEYKIRGDQSAIMPLRRSPRLHPEDKSLGKPLLSPNCQEASNNRKAQNALRKDKNQENLKRNRKNAGLKPLARMKNHNKPQPLCQDPLDIPTRKKVTDVSRIKIEKKELKPSHSEVLTGKRKRGTEDRLSPKRQSYQEPKSSPAYFLENVPSNEPKKAIHKNNEKETCIVVNPKVGHERLTNIDENIDEPSGTEREGMKIFCGADDWTEEQDMALRKAYFSARPSPHFWKRVSKLVPGRSAEDCFNRIHADLSTPTPIAPRRRTSKTTFSPIGNFSLSDPKLPNLLESKVGRQRTAKQKSLAAQKTVRHLLQKHSLVDRAQEADHFSLFETSPSAFQLNISFEDSPGTPEGYLNSGSLVKCSGSSSVRKKPLSRLRADRTEPSPAVLKPIKNVILHEKYVDQLSRREVIKRPRKRTPGSKAAHSGKTLSRQQAGGLKAAKNALVSEATDFICQFKKLQANSLAHVIENSEDDDIDGIECDASDDYHDDDKE</sequence>